<evidence type="ECO:0000256" key="3">
    <source>
        <dbReference type="ARBA" id="ARBA00023065"/>
    </source>
</evidence>
<organism evidence="4 5">
    <name type="scientific">Streptomyces humicola</name>
    <dbReference type="NCBI Taxonomy" id="2953240"/>
    <lineage>
        <taxon>Bacteria</taxon>
        <taxon>Bacillati</taxon>
        <taxon>Actinomycetota</taxon>
        <taxon>Actinomycetes</taxon>
        <taxon>Kitasatosporales</taxon>
        <taxon>Streptomycetaceae</taxon>
        <taxon>Streptomyces</taxon>
    </lineage>
</organism>
<gene>
    <name evidence="4" type="ORF">NGB36_08325</name>
</gene>
<protein>
    <submittedName>
        <fullName evidence="4">V-type ATP synthase subunit D</fullName>
    </submittedName>
</protein>
<reference evidence="4" key="1">
    <citation type="submission" date="2022-06" db="EMBL/GenBank/DDBJ databases">
        <title>Draft genome sequence of Streptomyces sp. RB6PN25 isolated from peat swamp forest in Thailand.</title>
        <authorList>
            <person name="Duangmal K."/>
            <person name="Klaysubun C."/>
        </authorList>
    </citation>
    <scope>NUCLEOTIDE SEQUENCE</scope>
    <source>
        <strain evidence="4">RB6PN25</strain>
    </source>
</reference>
<evidence type="ECO:0000256" key="2">
    <source>
        <dbReference type="ARBA" id="ARBA00022448"/>
    </source>
</evidence>
<dbReference type="InterPro" id="IPR002699">
    <property type="entry name" value="V_ATPase_D"/>
</dbReference>
<keyword evidence="3" id="KW-0406">Ion transport</keyword>
<keyword evidence="5" id="KW-1185">Reference proteome</keyword>
<proteinExistence type="inferred from homology"/>
<comment type="similarity">
    <text evidence="1">Belongs to the V-ATPase D subunit family.</text>
</comment>
<dbReference type="Pfam" id="PF01813">
    <property type="entry name" value="ATP-synt_D"/>
    <property type="match status" value="1"/>
</dbReference>
<evidence type="ECO:0000313" key="5">
    <source>
        <dbReference type="Proteomes" id="UP001057702"/>
    </source>
</evidence>
<dbReference type="Gene3D" id="1.10.287.3240">
    <property type="match status" value="1"/>
</dbReference>
<keyword evidence="2" id="KW-0813">Transport</keyword>
<dbReference type="Proteomes" id="UP001057702">
    <property type="component" value="Unassembled WGS sequence"/>
</dbReference>
<dbReference type="RefSeq" id="WP_255919511.1">
    <property type="nucleotide sequence ID" value="NZ_JANFNG010000004.1"/>
</dbReference>
<comment type="caution">
    <text evidence="4">The sequence shown here is derived from an EMBL/GenBank/DDBJ whole genome shotgun (WGS) entry which is preliminary data.</text>
</comment>
<evidence type="ECO:0000313" key="4">
    <source>
        <dbReference type="EMBL" id="MCQ4080608.1"/>
    </source>
</evidence>
<name>A0ABT1PSF8_9ACTN</name>
<evidence type="ECO:0000256" key="1">
    <source>
        <dbReference type="ARBA" id="ARBA00005850"/>
    </source>
</evidence>
<accession>A0ABT1PSF8</accession>
<dbReference type="EMBL" id="JANFNG010000004">
    <property type="protein sequence ID" value="MCQ4080608.1"/>
    <property type="molecule type" value="Genomic_DNA"/>
</dbReference>
<sequence>MSIPPGRAGRLRLRHSIDVATRGADLLDQKLRILRTEHERRLRAEEAAGRDWQTRLGDAETWLLRGVLLGGEQALEAASVVEPADVTVEWATSMGVRHPSGATCTPAVRAPTEPAPGNTALLHAEAAYRDALLAAADYAAARAATRIIGAEVLATRRRVRALRRHWIPRLTEQLAATELALEQTEHEDAVRRRWAAEAHTRERLPPDR</sequence>